<dbReference type="VEuPathDB" id="VectorBase:HLOH_046152"/>
<dbReference type="SUPFAM" id="SSF52047">
    <property type="entry name" value="RNI-like"/>
    <property type="match status" value="1"/>
</dbReference>
<dbReference type="PANTHER" id="PTHR24111">
    <property type="entry name" value="LEUCINE-RICH REPEAT-CONTAINING PROTEIN 34"/>
    <property type="match status" value="1"/>
</dbReference>
<evidence type="ECO:0000313" key="2">
    <source>
        <dbReference type="EMBL" id="KAH9367310.1"/>
    </source>
</evidence>
<gene>
    <name evidence="2" type="ORF">HPB48_021444</name>
</gene>
<dbReference type="OMA" id="MAEASIW"/>
<accession>A0A9J6FM67</accession>
<evidence type="ECO:0000256" key="1">
    <source>
        <dbReference type="ARBA" id="ARBA00022737"/>
    </source>
</evidence>
<dbReference type="InterPro" id="IPR032675">
    <property type="entry name" value="LRR_dom_sf"/>
</dbReference>
<organism evidence="2 3">
    <name type="scientific">Haemaphysalis longicornis</name>
    <name type="common">Bush tick</name>
    <dbReference type="NCBI Taxonomy" id="44386"/>
    <lineage>
        <taxon>Eukaryota</taxon>
        <taxon>Metazoa</taxon>
        <taxon>Ecdysozoa</taxon>
        <taxon>Arthropoda</taxon>
        <taxon>Chelicerata</taxon>
        <taxon>Arachnida</taxon>
        <taxon>Acari</taxon>
        <taxon>Parasitiformes</taxon>
        <taxon>Ixodida</taxon>
        <taxon>Ixodoidea</taxon>
        <taxon>Ixodidae</taxon>
        <taxon>Haemaphysalinae</taxon>
        <taxon>Haemaphysalis</taxon>
    </lineage>
</organism>
<dbReference type="OrthoDB" id="6483548at2759"/>
<protein>
    <submittedName>
        <fullName evidence="2">Uncharacterized protein</fullName>
    </submittedName>
</protein>
<keyword evidence="1" id="KW-0677">Repeat</keyword>
<name>A0A9J6FM67_HAELO</name>
<keyword evidence="3" id="KW-1185">Reference proteome</keyword>
<dbReference type="InterPro" id="IPR052201">
    <property type="entry name" value="LRR-containing_regulator"/>
</dbReference>
<comment type="caution">
    <text evidence="2">The sequence shown here is derived from an EMBL/GenBank/DDBJ whole genome shotgun (WGS) entry which is preliminary data.</text>
</comment>
<reference evidence="2 3" key="1">
    <citation type="journal article" date="2020" name="Cell">
        <title>Large-Scale Comparative Analyses of Tick Genomes Elucidate Their Genetic Diversity and Vector Capacities.</title>
        <authorList>
            <consortium name="Tick Genome and Microbiome Consortium (TIGMIC)"/>
            <person name="Jia N."/>
            <person name="Wang J."/>
            <person name="Shi W."/>
            <person name="Du L."/>
            <person name="Sun Y."/>
            <person name="Zhan W."/>
            <person name="Jiang J.F."/>
            <person name="Wang Q."/>
            <person name="Zhang B."/>
            <person name="Ji P."/>
            <person name="Bell-Sakyi L."/>
            <person name="Cui X.M."/>
            <person name="Yuan T.T."/>
            <person name="Jiang B.G."/>
            <person name="Yang W.F."/>
            <person name="Lam T.T."/>
            <person name="Chang Q.C."/>
            <person name="Ding S.J."/>
            <person name="Wang X.J."/>
            <person name="Zhu J.G."/>
            <person name="Ruan X.D."/>
            <person name="Zhao L."/>
            <person name="Wei J.T."/>
            <person name="Ye R.Z."/>
            <person name="Que T.C."/>
            <person name="Du C.H."/>
            <person name="Zhou Y.H."/>
            <person name="Cheng J.X."/>
            <person name="Dai P.F."/>
            <person name="Guo W.B."/>
            <person name="Han X.H."/>
            <person name="Huang E.J."/>
            <person name="Li L.F."/>
            <person name="Wei W."/>
            <person name="Gao Y.C."/>
            <person name="Liu J.Z."/>
            <person name="Shao H.Z."/>
            <person name="Wang X."/>
            <person name="Wang C.C."/>
            <person name="Yang T.C."/>
            <person name="Huo Q.B."/>
            <person name="Li W."/>
            <person name="Chen H.Y."/>
            <person name="Chen S.E."/>
            <person name="Zhou L.G."/>
            <person name="Ni X.B."/>
            <person name="Tian J.H."/>
            <person name="Sheng Y."/>
            <person name="Liu T."/>
            <person name="Pan Y.S."/>
            <person name="Xia L.Y."/>
            <person name="Li J."/>
            <person name="Zhao F."/>
            <person name="Cao W.C."/>
        </authorList>
    </citation>
    <scope>NUCLEOTIDE SEQUENCE [LARGE SCALE GENOMIC DNA]</scope>
    <source>
        <strain evidence="2">HaeL-2018</strain>
    </source>
</reference>
<dbReference type="AlphaFoldDB" id="A0A9J6FM67"/>
<proteinExistence type="predicted"/>
<dbReference type="Gene3D" id="3.80.10.10">
    <property type="entry name" value="Ribonuclease Inhibitor"/>
    <property type="match status" value="1"/>
</dbReference>
<dbReference type="Proteomes" id="UP000821853">
    <property type="component" value="Chromosome 2"/>
</dbReference>
<evidence type="ECO:0000313" key="3">
    <source>
        <dbReference type="Proteomes" id="UP000821853"/>
    </source>
</evidence>
<dbReference type="PANTHER" id="PTHR24111:SF0">
    <property type="entry name" value="LEUCINE-RICH REPEAT-CONTAINING PROTEIN"/>
    <property type="match status" value="1"/>
</dbReference>
<dbReference type="EMBL" id="JABSTR010000004">
    <property type="protein sequence ID" value="KAH9367310.1"/>
    <property type="molecule type" value="Genomic_DNA"/>
</dbReference>
<sequence>MAPQRSTTALRSYAAQIKSVCPKLPAVSTLVRKFRCPETGFQNHKITFPLNCTAGDSTPGYETCQIFQELPRWNEVLYFVKLELKETSPGNLTVSPLSGTSFPAKSQEVQRAVVCLHWLLSQHRCVVSVRPHQLVLNNYPELFWDAIKRSLSVRTLRLHYHKFDAETTSRFFYAVSRITRLETLELNQIEFSVDVKTKPWLTHSLTSVTSLKTLSLTNIQGMSNTEDITELLRANHGLTKLKIDANLGGDDIVSFYEFLSVSASLTELTIIWSGAEPACTIGVLFEGLMGNGVLRKLCLGNFCFDLVDSTLLSDMLTANTTLQELAFFYCHWRFLTRWPMKRERQARFENAKQRWGLWWRVDPFITAIKNSTSLRRLVFDENPFLDEEMGRLLVAVKEKGLVRGALLPVPFLVVCHRVLPFSANYGHLCQSGCSFLSVQIRYVC</sequence>